<reference evidence="1 2" key="1">
    <citation type="submission" date="2018-06" db="EMBL/GenBank/DDBJ databases">
        <title>Genome Sequence of the Brown Rot Fungal Pathogen Monilinia fructigena.</title>
        <authorList>
            <person name="Landi L."/>
            <person name="De Miccolis Angelini R.M."/>
            <person name="Pollastro S."/>
            <person name="Abate D."/>
            <person name="Faretra F."/>
            <person name="Romanazzi G."/>
        </authorList>
    </citation>
    <scope>NUCLEOTIDE SEQUENCE [LARGE SCALE GENOMIC DNA]</scope>
    <source>
        <strain evidence="1 2">Mfrg269</strain>
    </source>
</reference>
<dbReference type="EMBL" id="QKRW01000010">
    <property type="protein sequence ID" value="RAL65463.1"/>
    <property type="molecule type" value="Genomic_DNA"/>
</dbReference>
<comment type="caution">
    <text evidence="1">The sequence shown here is derived from an EMBL/GenBank/DDBJ whole genome shotgun (WGS) entry which is preliminary data.</text>
</comment>
<dbReference type="OrthoDB" id="5422613at2759"/>
<proteinExistence type="predicted"/>
<name>A0A395J199_9HELO</name>
<organism evidence="1 2">
    <name type="scientific">Monilinia fructigena</name>
    <dbReference type="NCBI Taxonomy" id="38457"/>
    <lineage>
        <taxon>Eukaryota</taxon>
        <taxon>Fungi</taxon>
        <taxon>Dikarya</taxon>
        <taxon>Ascomycota</taxon>
        <taxon>Pezizomycotina</taxon>
        <taxon>Leotiomycetes</taxon>
        <taxon>Helotiales</taxon>
        <taxon>Sclerotiniaceae</taxon>
        <taxon>Monilinia</taxon>
    </lineage>
</organism>
<dbReference type="Proteomes" id="UP000249056">
    <property type="component" value="Unassembled WGS sequence"/>
</dbReference>
<dbReference type="AlphaFoldDB" id="A0A395J199"/>
<evidence type="ECO:0000313" key="1">
    <source>
        <dbReference type="EMBL" id="RAL65463.1"/>
    </source>
</evidence>
<sequence length="72" mass="8184">MPDSRLAKEFEKMDARQLQHLLGLMCNGKTFSLRVPGARAKINFNAENVSITTQGIHEDNPDSYNFKDCEKL</sequence>
<accession>A0A395J199</accession>
<protein>
    <submittedName>
        <fullName evidence="1">Uncharacterized protein</fullName>
    </submittedName>
</protein>
<evidence type="ECO:0000313" key="2">
    <source>
        <dbReference type="Proteomes" id="UP000249056"/>
    </source>
</evidence>
<keyword evidence="2" id="KW-1185">Reference proteome</keyword>
<gene>
    <name evidence="1" type="ORF">DID88_001029</name>
</gene>